<keyword evidence="2" id="KW-0604">Photosystem II</keyword>
<proteinExistence type="predicted"/>
<organism evidence="5 6">
    <name type="scientific">Eiseniibacteriota bacterium</name>
    <dbReference type="NCBI Taxonomy" id="2212470"/>
    <lineage>
        <taxon>Bacteria</taxon>
        <taxon>Candidatus Eiseniibacteriota</taxon>
    </lineage>
</organism>
<accession>A0A956NM08</accession>
<sequence>MRHSLRPANHTLGILIASLVVSTAARGMSPDLIPSWGHPSPQGNGMTDYEFVNDDVGFAVGEAGSVLATTNAGVDWTFRSNIRTFGKDLYGVDTEDGVNLIAVGEAPGVFLSTDGGVTWTEVANPSTGTLLQLREAPDGRLDAAGENGEVIRSTDDGATWTSIGPGLGTIESQWWESAQHGWVVGQDVAHETTDGGATWTQFIDIAFFGFHEVQFYDPTFGRVLEDFGYWTTTDAGASWTREDVFTEPLYPRKTLPITPDHWLLITFIEGAAVYETFDRGETWDLLTFQNSVGFLDIEQASNGRVFFSSDVGDLFYSDDLAHTSSNSTSRLDPGGFGPVNVIATTPGDDCYAIIVPSQAGAQSSWMRSSDLGSTWSAFTGAAGLFRPSVMVWPTTSIGIVGAYESIARTTDAGASWNTITLPNAQRVTGIGLAEDRIFHGAYVVQSGDGTVYRSDDQGASWNDVGTSFPFGFAPWIVSFLDRDNGYVAGVQQSGSNPFNRLYRTANGGASWTLLSSPPGGFIRDMHWFDLNTGVASLGTPGIYRTTDGGATWTQQTSLRAYELAFVGQVGFGTGGFYWEPTASTGDGGVTWQLADVPMSAPSASVVATRDGFLLGNQDSGILKLSGLDVAGIGNGNGTGDGTGGSSGSPFGSDALGSTGIRLRHAGAHPTHGPARFEMSIASPGKFELGMFDAAGRRVRSLGSAFRSAGTFQMEWDGRDERGEATPSGLYFMRVEGEHGAETLRVVRVRD</sequence>
<evidence type="ECO:0000259" key="4">
    <source>
        <dbReference type="Pfam" id="PF14870"/>
    </source>
</evidence>
<dbReference type="InterPro" id="IPR028203">
    <property type="entry name" value="PSII_CF48-like_dom"/>
</dbReference>
<dbReference type="SUPFAM" id="SSF110296">
    <property type="entry name" value="Oligoxyloglucan reducing end-specific cellobiohydrolase"/>
    <property type="match status" value="3"/>
</dbReference>
<dbReference type="PANTHER" id="PTHR47199">
    <property type="entry name" value="PHOTOSYSTEM II STABILITY/ASSEMBLY FACTOR HCF136, CHLOROPLASTIC"/>
    <property type="match status" value="1"/>
</dbReference>
<dbReference type="Pfam" id="PF13860">
    <property type="entry name" value="FlgD_ig"/>
    <property type="match status" value="1"/>
</dbReference>
<dbReference type="GO" id="GO:0009523">
    <property type="term" value="C:photosystem II"/>
    <property type="evidence" value="ECO:0007669"/>
    <property type="project" value="UniProtKB-KW"/>
</dbReference>
<evidence type="ECO:0000256" key="1">
    <source>
        <dbReference type="ARBA" id="ARBA00022531"/>
    </source>
</evidence>
<dbReference type="Pfam" id="PF14870">
    <property type="entry name" value="PSII_BNR"/>
    <property type="match status" value="1"/>
</dbReference>
<evidence type="ECO:0000313" key="6">
    <source>
        <dbReference type="Proteomes" id="UP000739538"/>
    </source>
</evidence>
<dbReference type="Proteomes" id="UP000739538">
    <property type="component" value="Unassembled WGS sequence"/>
</dbReference>
<dbReference type="Gene3D" id="2.60.40.4070">
    <property type="match status" value="1"/>
</dbReference>
<dbReference type="GO" id="GO:0015979">
    <property type="term" value="P:photosynthesis"/>
    <property type="evidence" value="ECO:0007669"/>
    <property type="project" value="UniProtKB-KW"/>
</dbReference>
<name>A0A956NM08_UNCEI</name>
<keyword evidence="1" id="KW-0602">Photosynthesis</keyword>
<reference evidence="5" key="1">
    <citation type="submission" date="2020-04" db="EMBL/GenBank/DDBJ databases">
        <authorList>
            <person name="Zhang T."/>
        </authorList>
    </citation>
    <scope>NUCLEOTIDE SEQUENCE</scope>
    <source>
        <strain evidence="5">HKST-UBA02</strain>
    </source>
</reference>
<dbReference type="EMBL" id="JAGQHS010000383">
    <property type="protein sequence ID" value="MCA9759540.1"/>
    <property type="molecule type" value="Genomic_DNA"/>
</dbReference>
<reference evidence="5" key="2">
    <citation type="journal article" date="2021" name="Microbiome">
        <title>Successional dynamics and alternative stable states in a saline activated sludge microbial community over 9 years.</title>
        <authorList>
            <person name="Wang Y."/>
            <person name="Ye J."/>
            <person name="Ju F."/>
            <person name="Liu L."/>
            <person name="Boyd J.A."/>
            <person name="Deng Y."/>
            <person name="Parks D.H."/>
            <person name="Jiang X."/>
            <person name="Yin X."/>
            <person name="Woodcroft B.J."/>
            <person name="Tyson G.W."/>
            <person name="Hugenholtz P."/>
            <person name="Polz M.F."/>
            <person name="Zhang T."/>
        </authorList>
    </citation>
    <scope>NUCLEOTIDE SEQUENCE</scope>
    <source>
        <strain evidence="5">HKST-UBA02</strain>
    </source>
</reference>
<evidence type="ECO:0000313" key="5">
    <source>
        <dbReference type="EMBL" id="MCA9759540.1"/>
    </source>
</evidence>
<evidence type="ECO:0000259" key="3">
    <source>
        <dbReference type="Pfam" id="PF13860"/>
    </source>
</evidence>
<dbReference type="InterPro" id="IPR025965">
    <property type="entry name" value="FlgD/Vpr_Ig-like"/>
</dbReference>
<gene>
    <name evidence="5" type="ORF">KDA27_27340</name>
</gene>
<feature type="domain" description="FlgD/Vpr Ig-like" evidence="3">
    <location>
        <begin position="674"/>
        <end position="737"/>
    </location>
</feature>
<dbReference type="InterPro" id="IPR015943">
    <property type="entry name" value="WD40/YVTN_repeat-like_dom_sf"/>
</dbReference>
<dbReference type="PANTHER" id="PTHR47199:SF2">
    <property type="entry name" value="PHOTOSYSTEM II STABILITY_ASSEMBLY FACTOR HCF136, CHLOROPLASTIC"/>
    <property type="match status" value="1"/>
</dbReference>
<feature type="domain" description="Photosynthesis system II assembly factor Ycf48/Hcf136-like" evidence="4">
    <location>
        <begin position="176"/>
        <end position="317"/>
    </location>
</feature>
<dbReference type="AlphaFoldDB" id="A0A956NM08"/>
<comment type="caution">
    <text evidence="5">The sequence shown here is derived from an EMBL/GenBank/DDBJ whole genome shotgun (WGS) entry which is preliminary data.</text>
</comment>
<evidence type="ECO:0000256" key="2">
    <source>
        <dbReference type="ARBA" id="ARBA00023276"/>
    </source>
</evidence>
<dbReference type="Gene3D" id="2.130.10.10">
    <property type="entry name" value="YVTN repeat-like/Quinoprotein amine dehydrogenase"/>
    <property type="match status" value="3"/>
</dbReference>
<evidence type="ECO:0008006" key="7">
    <source>
        <dbReference type="Google" id="ProtNLM"/>
    </source>
</evidence>
<protein>
    <recommendedName>
        <fullName evidence="7">T9SS type A sorting domain-containing protein</fullName>
    </recommendedName>
</protein>
<dbReference type="CDD" id="cd15482">
    <property type="entry name" value="Sialidase_non-viral"/>
    <property type="match status" value="1"/>
</dbReference>